<keyword evidence="2 3" id="KW-0040">ANK repeat</keyword>
<dbReference type="InterPro" id="IPR036770">
    <property type="entry name" value="Ankyrin_rpt-contain_sf"/>
</dbReference>
<feature type="repeat" description="ANK" evidence="3">
    <location>
        <begin position="658"/>
        <end position="691"/>
    </location>
</feature>
<dbReference type="SUPFAM" id="SSF48403">
    <property type="entry name" value="Ankyrin repeat"/>
    <property type="match status" value="1"/>
</dbReference>
<reference evidence="6" key="1">
    <citation type="submission" date="2020-01" db="EMBL/GenBank/DDBJ databases">
        <title>Draft genome sequence of the Termite Coptotermes fromosanus.</title>
        <authorList>
            <person name="Itakura S."/>
            <person name="Yosikawa Y."/>
            <person name="Umezawa K."/>
        </authorList>
    </citation>
    <scope>NUCLEOTIDE SEQUENCE [LARGE SCALE GENOMIC DNA]</scope>
</reference>
<evidence type="ECO:0000256" key="1">
    <source>
        <dbReference type="ARBA" id="ARBA00022737"/>
    </source>
</evidence>
<dbReference type="SMART" id="SM00248">
    <property type="entry name" value="ANK"/>
    <property type="match status" value="2"/>
</dbReference>
<feature type="repeat" description="ANK" evidence="3">
    <location>
        <begin position="692"/>
        <end position="717"/>
    </location>
</feature>
<evidence type="ECO:0000313" key="6">
    <source>
        <dbReference type="Proteomes" id="UP000502823"/>
    </source>
</evidence>
<name>A0A6L2PBQ6_COPFO</name>
<evidence type="ECO:0000256" key="2">
    <source>
        <dbReference type="ARBA" id="ARBA00023043"/>
    </source>
</evidence>
<sequence>IFTSCAGTCWPTDTVSDWDEEPPPAKRQRTTDPQTKSTGGAYDVGQQFKIKMAAVIGLRGMQMGDNFELATNVKDASNFDDLVYTTNGRRYCLQLKHTENPDTTKFQPKELLELLHKCFETYYTSEGRDKTEFIIYTNKRLGWKLLGHNRKDRVVHVVERMFKTSGNGEIFKFFRDENAKVDIHSGVEVLVKKSKGFRRLSLSEQKRKVNTVNQFLKKLVMATGQKGQLELDEVIYKEIENGDEIKVGPKVYDQVLLNFKRRLEEWWRNRNENVTPEVLRNWLQEAKTEPLDSFVRTLFESCTNDLARTGIKFCDSEISRLQAELSNKRTVHFRSDALTLCSTLLLDCLPQSKCIFVTLESLQSNENMLLYAWFGGQWEWLIVSCGSTVQQSDISDTCLKISENVKRDPSNKRVIILTEQSVQQLRGFDPIEHEFSFEQLSKESQEMVLDKKIDFQGCEVTMRSVLQRHGNVEHVLGPELVTDLVTEGTAVNIGGKLHVKTGYYAPRVLQREVWLQSTVLRNPNDVFAVSGTTKEEVLMMVPSGKTVDFVSLWNISTTDFTQDMSSRIFILSDEDMEDTFLEICEKLEGKPLHWNSCTAERLLERNVHRSGLDMTRWRASNPDYIGLIIIDAALRGHLLLLEFLYTIGVNIHQASSRRFPSPLHAAVESKQPVEVVRWLIKHGADCNIRDRDDQTPLMKALKGGRFDVARVLIEEGSASPGLHGKK</sequence>
<dbReference type="PROSITE" id="PS50297">
    <property type="entry name" value="ANK_REP_REGION"/>
    <property type="match status" value="2"/>
</dbReference>
<feature type="non-terminal residue" evidence="5">
    <location>
        <position position="726"/>
    </location>
</feature>
<organism evidence="5 6">
    <name type="scientific">Coptotermes formosanus</name>
    <name type="common">Formosan subterranean termite</name>
    <dbReference type="NCBI Taxonomy" id="36987"/>
    <lineage>
        <taxon>Eukaryota</taxon>
        <taxon>Metazoa</taxon>
        <taxon>Ecdysozoa</taxon>
        <taxon>Arthropoda</taxon>
        <taxon>Hexapoda</taxon>
        <taxon>Insecta</taxon>
        <taxon>Pterygota</taxon>
        <taxon>Neoptera</taxon>
        <taxon>Polyneoptera</taxon>
        <taxon>Dictyoptera</taxon>
        <taxon>Blattodea</taxon>
        <taxon>Blattoidea</taxon>
        <taxon>Termitoidae</taxon>
        <taxon>Rhinotermitidae</taxon>
        <taxon>Coptotermes</taxon>
    </lineage>
</organism>
<keyword evidence="1" id="KW-0677">Repeat</keyword>
<dbReference type="InterPro" id="IPR002110">
    <property type="entry name" value="Ankyrin_rpt"/>
</dbReference>
<dbReference type="EMBL" id="BLKM01000180">
    <property type="protein sequence ID" value="GFG29881.1"/>
    <property type="molecule type" value="Genomic_DNA"/>
</dbReference>
<comment type="caution">
    <text evidence="5">The sequence shown here is derived from an EMBL/GenBank/DDBJ whole genome shotgun (WGS) entry which is preliminary data.</text>
</comment>
<dbReference type="AlphaFoldDB" id="A0A6L2PBQ6"/>
<dbReference type="Proteomes" id="UP000502823">
    <property type="component" value="Unassembled WGS sequence"/>
</dbReference>
<proteinExistence type="predicted"/>
<feature type="non-terminal residue" evidence="5">
    <location>
        <position position="1"/>
    </location>
</feature>
<keyword evidence="6" id="KW-1185">Reference proteome</keyword>
<dbReference type="PANTHER" id="PTHR24173">
    <property type="entry name" value="ANKYRIN REPEAT CONTAINING"/>
    <property type="match status" value="1"/>
</dbReference>
<protein>
    <submittedName>
        <fullName evidence="5">Uncharacterized protein</fullName>
    </submittedName>
</protein>
<dbReference type="PANTHER" id="PTHR24173:SF74">
    <property type="entry name" value="ANKYRIN REPEAT DOMAIN-CONTAINING PROTEIN 16"/>
    <property type="match status" value="1"/>
</dbReference>
<dbReference type="Gene3D" id="1.25.40.20">
    <property type="entry name" value="Ankyrin repeat-containing domain"/>
    <property type="match status" value="1"/>
</dbReference>
<accession>A0A6L2PBQ6</accession>
<evidence type="ECO:0000256" key="3">
    <source>
        <dbReference type="PROSITE-ProRule" id="PRU00023"/>
    </source>
</evidence>
<evidence type="ECO:0000256" key="4">
    <source>
        <dbReference type="SAM" id="MobiDB-lite"/>
    </source>
</evidence>
<dbReference type="InParanoid" id="A0A6L2PBQ6"/>
<dbReference type="OrthoDB" id="194358at2759"/>
<evidence type="ECO:0000313" key="5">
    <source>
        <dbReference type="EMBL" id="GFG29881.1"/>
    </source>
</evidence>
<gene>
    <name evidence="5" type="ORF">Cfor_11745</name>
</gene>
<dbReference type="Pfam" id="PF12796">
    <property type="entry name" value="Ank_2"/>
    <property type="match status" value="1"/>
</dbReference>
<feature type="region of interest" description="Disordered" evidence="4">
    <location>
        <begin position="13"/>
        <end position="41"/>
    </location>
</feature>
<dbReference type="PROSITE" id="PS50088">
    <property type="entry name" value="ANK_REPEAT"/>
    <property type="match status" value="2"/>
</dbReference>